<protein>
    <recommendedName>
        <fullName evidence="3">Lipoprotein</fullName>
    </recommendedName>
</protein>
<evidence type="ECO:0000313" key="2">
    <source>
        <dbReference type="Proteomes" id="UP000077752"/>
    </source>
</evidence>
<dbReference type="AlphaFoldDB" id="A0A177STQ0"/>
<dbReference type="PROSITE" id="PS51257">
    <property type="entry name" value="PROKAR_LIPOPROTEIN"/>
    <property type="match status" value="1"/>
</dbReference>
<evidence type="ECO:0000313" key="1">
    <source>
        <dbReference type="EMBL" id="OAI93701.1"/>
    </source>
</evidence>
<dbReference type="RefSeq" id="WP_009394408.1">
    <property type="nucleotide sequence ID" value="NZ_LUCV01000010.1"/>
</dbReference>
<dbReference type="Proteomes" id="UP000077752">
    <property type="component" value="Unassembled WGS sequence"/>
</dbReference>
<accession>A0A177STQ0</accession>
<comment type="caution">
    <text evidence="1">The sequence shown here is derived from an EMBL/GenBank/DDBJ whole genome shotgun (WGS) entry which is preliminary data.</text>
</comment>
<organism evidence="1 2">
    <name type="scientific">Pseudomonas putida</name>
    <name type="common">Arthrobacter siderocapsulatus</name>
    <dbReference type="NCBI Taxonomy" id="303"/>
    <lineage>
        <taxon>Bacteria</taxon>
        <taxon>Pseudomonadati</taxon>
        <taxon>Pseudomonadota</taxon>
        <taxon>Gammaproteobacteria</taxon>
        <taxon>Pseudomonadales</taxon>
        <taxon>Pseudomonadaceae</taxon>
        <taxon>Pseudomonas</taxon>
    </lineage>
</organism>
<sequence length="245" mass="27280">MRHALALSLVAALLGGCASHKPEDYNGIWINQAAIDAAAKGTGLRYALERNGPNFEWKVNIAAGQASYSNGFELVEGRLSAVDENHWQVQLDGDQVENLELDGKELVQATSDWAPEQRFQRTTNVIDADVPPGAIFEKALYGAYMKGDWRVLEGPGQGGTVRFRDNGSLDGLPNLDRYALCLAGDCATMTGKYDSMWLERNQQGNPWIFKRDGKQLEIFQAVNEARPDEMPELRPGARRWLLERK</sequence>
<proteinExistence type="predicted"/>
<dbReference type="EMBL" id="LUCV01000010">
    <property type="protein sequence ID" value="OAI93701.1"/>
    <property type="molecule type" value="Genomic_DNA"/>
</dbReference>
<evidence type="ECO:0008006" key="3">
    <source>
        <dbReference type="Google" id="ProtNLM"/>
    </source>
</evidence>
<reference evidence="1 2" key="1">
    <citation type="submission" date="2016-03" db="EMBL/GenBank/DDBJ databases">
        <title>Draft Genome Assembly of Pseudomonas putida strain CBF10-2.</title>
        <authorList>
            <person name="Iyer R.S."/>
            <person name="Damania A."/>
        </authorList>
    </citation>
    <scope>NUCLEOTIDE SEQUENCE [LARGE SCALE GENOMIC DNA]</scope>
    <source>
        <strain evidence="1 2">CBF10-2</strain>
    </source>
</reference>
<gene>
    <name evidence="1" type="ORF">AYO28_13255</name>
</gene>
<name>A0A177STQ0_PSEPU</name>